<reference evidence="1" key="1">
    <citation type="submission" date="2014-09" db="EMBL/GenBank/DDBJ databases">
        <authorList>
            <person name="Magalhaes I.L.F."/>
            <person name="Oliveira U."/>
            <person name="Santos F.R."/>
            <person name="Vidigal T.H.D.A."/>
            <person name="Brescovit A.D."/>
            <person name="Santos A.J."/>
        </authorList>
    </citation>
    <scope>NUCLEOTIDE SEQUENCE</scope>
    <source>
        <tissue evidence="1">Shoot tissue taken approximately 20 cm above the soil surface</tissue>
    </source>
</reference>
<sequence length="41" mass="4676">MSHQPLILRLTGQIRLPIKVTPFHVLRLLILCCSLLQISPI</sequence>
<accession>A0A0A9EIM1</accession>
<dbReference type="AlphaFoldDB" id="A0A0A9EIM1"/>
<reference evidence="1" key="2">
    <citation type="journal article" date="2015" name="Data Brief">
        <title>Shoot transcriptome of the giant reed, Arundo donax.</title>
        <authorList>
            <person name="Barrero R.A."/>
            <person name="Guerrero F.D."/>
            <person name="Moolhuijzen P."/>
            <person name="Goolsby J.A."/>
            <person name="Tidwell J."/>
            <person name="Bellgard S.E."/>
            <person name="Bellgard M.I."/>
        </authorList>
    </citation>
    <scope>NUCLEOTIDE SEQUENCE</scope>
    <source>
        <tissue evidence="1">Shoot tissue taken approximately 20 cm above the soil surface</tissue>
    </source>
</reference>
<organism evidence="1">
    <name type="scientific">Arundo donax</name>
    <name type="common">Giant reed</name>
    <name type="synonym">Donax arundinaceus</name>
    <dbReference type="NCBI Taxonomy" id="35708"/>
    <lineage>
        <taxon>Eukaryota</taxon>
        <taxon>Viridiplantae</taxon>
        <taxon>Streptophyta</taxon>
        <taxon>Embryophyta</taxon>
        <taxon>Tracheophyta</taxon>
        <taxon>Spermatophyta</taxon>
        <taxon>Magnoliopsida</taxon>
        <taxon>Liliopsida</taxon>
        <taxon>Poales</taxon>
        <taxon>Poaceae</taxon>
        <taxon>PACMAD clade</taxon>
        <taxon>Arundinoideae</taxon>
        <taxon>Arundineae</taxon>
        <taxon>Arundo</taxon>
    </lineage>
</organism>
<dbReference type="EMBL" id="GBRH01197331">
    <property type="protein sequence ID" value="JAE00565.1"/>
    <property type="molecule type" value="Transcribed_RNA"/>
</dbReference>
<evidence type="ECO:0000313" key="1">
    <source>
        <dbReference type="EMBL" id="JAE00565.1"/>
    </source>
</evidence>
<proteinExistence type="predicted"/>
<protein>
    <submittedName>
        <fullName evidence="1">Uncharacterized protein</fullName>
    </submittedName>
</protein>
<name>A0A0A9EIM1_ARUDO</name>